<accession>A0A9P3PWL9</accession>
<dbReference type="AlphaFoldDB" id="A0A9P3PWL9"/>
<comment type="caution">
    <text evidence="2">The sequence shown here is derived from an EMBL/GenBank/DDBJ whole genome shotgun (WGS) entry which is preliminary data.</text>
</comment>
<dbReference type="InterPro" id="IPR002937">
    <property type="entry name" value="Amino_oxidase"/>
</dbReference>
<dbReference type="PANTHER" id="PTHR10742">
    <property type="entry name" value="FLAVIN MONOAMINE OXIDASE"/>
    <property type="match status" value="1"/>
</dbReference>
<dbReference type="Gene3D" id="1.10.10.1620">
    <property type="match status" value="1"/>
</dbReference>
<name>A0A9P3PWL9_LYOSH</name>
<keyword evidence="3" id="KW-1185">Reference proteome</keyword>
<dbReference type="Gene3D" id="3.90.660.10">
    <property type="match status" value="1"/>
</dbReference>
<feature type="domain" description="Amine oxidase" evidence="1">
    <location>
        <begin position="236"/>
        <end position="724"/>
    </location>
</feature>
<evidence type="ECO:0000259" key="1">
    <source>
        <dbReference type="Pfam" id="PF01593"/>
    </source>
</evidence>
<dbReference type="Proteomes" id="UP001063166">
    <property type="component" value="Unassembled WGS sequence"/>
</dbReference>
<dbReference type="PANTHER" id="PTHR10742:SF342">
    <property type="entry name" value="AMINE OXIDASE"/>
    <property type="match status" value="1"/>
</dbReference>
<dbReference type="GO" id="GO:0001716">
    <property type="term" value="F:L-amino-acid oxidase activity"/>
    <property type="evidence" value="ECO:0007669"/>
    <property type="project" value="TreeGrafter"/>
</dbReference>
<dbReference type="InterPro" id="IPR036188">
    <property type="entry name" value="FAD/NAD-bd_sf"/>
</dbReference>
<sequence length="779" mass="87220">MSRPKLASQNGTSFKIDVPEGWFTTVSIVSRKIYNHLVVVKYEFSGIPRTARIVDTYGVQNEVMKDMMNGDVTLGIIPQDDPQTISIDAYYSTVGSVKREALQQDKYRSSSAKVITNNKPVGAPPEFPDYTTFLIFVEDSPDGAQTAGAPQFDDVLIAVNILKGFKQAPPPTPIDTGSQAINENGKDAIKDYIDQITNPGGPGPHITVPPVIPPPDRGPISPELKALPVCILGAGVSGLYIAMMLDSLGIKYEIMEGSPRIGGRLYTHNFPTNQGKYQYYDVGAMRYPDTAFMQRTFDLAKNRLGLKDKMLPYLRANDNAFLCYNGISVTKEEEAKAPKDADIFRSSESKQGFVPDKYVAQGTRVFWEDILGELRKLFVDNPFDVAFKKLKELDGHTVTSYLTFVKKLPPSVIDWYETMESRTGLFNQSLTETVLASLVFMDPRYNTPSDIPWYCFDGGSEIIHKAMTAKLKYKPVLNHRAVIIQETDDGKSVTVSFDRSGGPQSGLAQLEKKYSNVISTMSLACLRMVDTDRIYLSVAQRAAIRQLTYTPSIKIGLQFKTPWWERLNIEGGQSSTDRPIRDIVYPSYGPDDSHAGWQNWKKSNCMIAAYNGMQDSQRLGGLMKGRGTPEEKVLLDLVMRDLAAVHKVAVQQLWDEYEDYYPWDFYRDQFQLGAFCQFGPGQFKNTYPHLTQPAGLQQRLHFAGDATSTFHGWVAGALNAGWRATLGLLQAHPELNPNPGEDIIEKFKNIWGPSEEWDVKDVATMNWINQQLTNMNTKP</sequence>
<evidence type="ECO:0000313" key="3">
    <source>
        <dbReference type="Proteomes" id="UP001063166"/>
    </source>
</evidence>
<organism evidence="2 3">
    <name type="scientific">Lyophyllum shimeji</name>
    <name type="common">Hon-shimeji</name>
    <name type="synonym">Tricholoma shimeji</name>
    <dbReference type="NCBI Taxonomy" id="47721"/>
    <lineage>
        <taxon>Eukaryota</taxon>
        <taxon>Fungi</taxon>
        <taxon>Dikarya</taxon>
        <taxon>Basidiomycota</taxon>
        <taxon>Agaricomycotina</taxon>
        <taxon>Agaricomycetes</taxon>
        <taxon>Agaricomycetidae</taxon>
        <taxon>Agaricales</taxon>
        <taxon>Tricholomatineae</taxon>
        <taxon>Lyophyllaceae</taxon>
        <taxon>Lyophyllum</taxon>
    </lineage>
</organism>
<dbReference type="SUPFAM" id="SSF51905">
    <property type="entry name" value="FAD/NAD(P)-binding domain"/>
    <property type="match status" value="1"/>
</dbReference>
<dbReference type="Pfam" id="PF01593">
    <property type="entry name" value="Amino_oxidase"/>
    <property type="match status" value="1"/>
</dbReference>
<dbReference type="Gene3D" id="3.50.50.60">
    <property type="entry name" value="FAD/NAD(P)-binding domain"/>
    <property type="match status" value="1"/>
</dbReference>
<dbReference type="InterPro" id="IPR050281">
    <property type="entry name" value="Flavin_monoamine_oxidase"/>
</dbReference>
<dbReference type="GO" id="GO:0009063">
    <property type="term" value="P:amino acid catabolic process"/>
    <property type="evidence" value="ECO:0007669"/>
    <property type="project" value="TreeGrafter"/>
</dbReference>
<dbReference type="OrthoDB" id="7777654at2759"/>
<gene>
    <name evidence="2" type="ORF">LshimejAT787_1302340</name>
</gene>
<protein>
    <submittedName>
        <fullName evidence="2">Flavin containing amine oxidoreductase</fullName>
    </submittedName>
</protein>
<dbReference type="SUPFAM" id="SSF54373">
    <property type="entry name" value="FAD-linked reductases, C-terminal domain"/>
    <property type="match status" value="1"/>
</dbReference>
<evidence type="ECO:0000313" key="2">
    <source>
        <dbReference type="EMBL" id="GLB43333.1"/>
    </source>
</evidence>
<proteinExistence type="predicted"/>
<dbReference type="EMBL" id="BRPK01000013">
    <property type="protein sequence ID" value="GLB43333.1"/>
    <property type="molecule type" value="Genomic_DNA"/>
</dbReference>
<reference evidence="2" key="1">
    <citation type="submission" date="2022-07" db="EMBL/GenBank/DDBJ databases">
        <title>The genome of Lyophyllum shimeji provides insight into the initial evolution of ectomycorrhizal fungal genome.</title>
        <authorList>
            <person name="Kobayashi Y."/>
            <person name="Shibata T."/>
            <person name="Hirakawa H."/>
            <person name="Shigenobu S."/>
            <person name="Nishiyama T."/>
            <person name="Yamada A."/>
            <person name="Hasebe M."/>
            <person name="Kawaguchi M."/>
        </authorList>
    </citation>
    <scope>NUCLEOTIDE SEQUENCE</scope>
    <source>
        <strain evidence="2">AT787</strain>
    </source>
</reference>